<evidence type="ECO:0000313" key="1">
    <source>
        <dbReference type="EMBL" id="KAJ9660672.1"/>
    </source>
</evidence>
<dbReference type="Proteomes" id="UP001172386">
    <property type="component" value="Unassembled WGS sequence"/>
</dbReference>
<dbReference type="EMBL" id="JAPDRQ010000029">
    <property type="protein sequence ID" value="KAJ9660672.1"/>
    <property type="molecule type" value="Genomic_DNA"/>
</dbReference>
<proteinExistence type="predicted"/>
<organism evidence="1 2">
    <name type="scientific">Neophaeococcomyces mojaviensis</name>
    <dbReference type="NCBI Taxonomy" id="3383035"/>
    <lineage>
        <taxon>Eukaryota</taxon>
        <taxon>Fungi</taxon>
        <taxon>Dikarya</taxon>
        <taxon>Ascomycota</taxon>
        <taxon>Pezizomycotina</taxon>
        <taxon>Eurotiomycetes</taxon>
        <taxon>Chaetothyriomycetidae</taxon>
        <taxon>Chaetothyriales</taxon>
        <taxon>Chaetothyriales incertae sedis</taxon>
        <taxon>Neophaeococcomyces</taxon>
    </lineage>
</organism>
<accession>A0ACC3AED0</accession>
<protein>
    <submittedName>
        <fullName evidence="1">Uncharacterized protein</fullName>
    </submittedName>
</protein>
<reference evidence="1" key="1">
    <citation type="submission" date="2022-10" db="EMBL/GenBank/DDBJ databases">
        <title>Culturing micro-colonial fungi from biological soil crusts in the Mojave desert and describing Neophaeococcomyces mojavensis, and introducing the new genera and species Taxawa tesnikishii.</title>
        <authorList>
            <person name="Kurbessoian T."/>
            <person name="Stajich J.E."/>
        </authorList>
    </citation>
    <scope>NUCLEOTIDE SEQUENCE</scope>
    <source>
        <strain evidence="1">JES_112</strain>
    </source>
</reference>
<gene>
    <name evidence="1" type="ORF">H2198_002415</name>
</gene>
<comment type="caution">
    <text evidence="1">The sequence shown here is derived from an EMBL/GenBank/DDBJ whole genome shotgun (WGS) entry which is preliminary data.</text>
</comment>
<name>A0ACC3AED0_9EURO</name>
<evidence type="ECO:0000313" key="2">
    <source>
        <dbReference type="Proteomes" id="UP001172386"/>
    </source>
</evidence>
<sequence>MEPSPKCAHTTLLTRPSSYAHIVGYKPYIPQQLFTAATGSRKRIKLHDGGQNAADIFPAPLILPGDELALDPKSPPQSFKSWLNEDERNQVTEDRKTVYVAAAPIIASSMLSAMESWDVPRSNAVNGARLIGKPDISDIVTYLQAFFHGLPVKQLPQHLEFTEWTSRRKPKSTAKDKTSPLEYIGCRSVETDLITRVKVRHLGKLDDFSPYAHQLNLNDMLDHAISILPKDAYCLILLADHDLYEDEDDDFACGRAYGGSRIAVVSNAQYQPALHSWHRIDVSAGHWWPGSHCEEFVKQECDKVQRKERSSSKQSIKNCHTSKGPPVEQLHCRGLPLPDDIVKDSLVVDVGSIAATPLQAALATHVDNISKSTMSEDDLGSLYLHRITLTASHELLHCFGMDHCVYSACAMQGTASMIEDTRQPPLLCQVCESKLARAIVDKSHPSWSKSSKDGSDQQWWESQDILKWRRARHEQLLQFCQGRGNSDLGFGSLGAWTQKYLNLTG</sequence>
<keyword evidence="2" id="KW-1185">Reference proteome</keyword>